<feature type="compositionally biased region" description="Basic and acidic residues" evidence="10">
    <location>
        <begin position="129"/>
        <end position="173"/>
    </location>
</feature>
<evidence type="ECO:0000256" key="10">
    <source>
        <dbReference type="SAM" id="MobiDB-lite"/>
    </source>
</evidence>
<keyword evidence="4" id="KW-0418">Kinase</keyword>
<feature type="compositionally biased region" description="Low complexity" evidence="10">
    <location>
        <begin position="1271"/>
        <end position="1289"/>
    </location>
</feature>
<gene>
    <name evidence="12" type="ORF">Cvel_29533</name>
</gene>
<feature type="active site" description="Proton acceptor" evidence="6">
    <location>
        <position position="434"/>
    </location>
</feature>
<feature type="region of interest" description="Disordered" evidence="10">
    <location>
        <begin position="111"/>
        <end position="291"/>
    </location>
</feature>
<name>A0A0G4HNL4_9ALVE</name>
<evidence type="ECO:0000256" key="7">
    <source>
        <dbReference type="PIRSR" id="PIRSR630616-2"/>
    </source>
</evidence>
<evidence type="ECO:0000256" key="9">
    <source>
        <dbReference type="PROSITE-ProRule" id="PRU10141"/>
    </source>
</evidence>
<feature type="compositionally biased region" description="Polar residues" evidence="10">
    <location>
        <begin position="1108"/>
        <end position="1122"/>
    </location>
</feature>
<evidence type="ECO:0000259" key="11">
    <source>
        <dbReference type="PROSITE" id="PS50011"/>
    </source>
</evidence>
<sequence>MDEHMGFGRLMTSILKRDEPFIPSESATGLELEYTPSKIGTGAYGDVVSCTVARPRKDGGPLRCAAKLLRRLESSGQFSRSIVRELYIPRTHVGEATMDLAYYAEKPEIPRKIRAAPPSDLEDSEDDRGDNKKRQKKEPLPEVKEKKTQKKEGQEDVKMDGSGEADRKDEAAAKDQQPLPSSSAAAPAAAAAAAVTSAPAALQSPAVLSVMSAPPSSPEPMNPAGQAEQPAALDDLDEAPEMMQILGRSQSHNSGLGKAEEEADPGRGDNKQEGKESGNMMKGKNGGTGRAGGKLVEIPERFKPDNSSENLFGKLWLLSSFCPADLKKLTAYLRSRDQEFQKQYKPDRRRFQHYYPPKEGEDPRITRKRQYYLKCTAPFAAQSLQGTFSKRGEWGPGMGTGWRGTLTERESKRVIWDVCSALKTLHDRGVVHRDIKSANVLISQDGRCHLTDFGLARELPLLQTDPQAWRGTIGTSEPPRMCLGPGKRPTTFSRTHKYMDTALKNHQRRSARSSRKHRASPSHPAVRPRIRAASLSMDEPPSSALAAAAVPAVYPGSCWLSGGQPVAAPNLTRNGQAGEGGKKEGEGKDKQKNREGDKDKEKSGEGDKDKEKNGEGDKDKDKNGEGDKDKEKSGEGDKDTGKDGGEGKKKRKRPRKSKLPESTDAGSELSTCVITSLYRPPELFLGATHYGLEVDIWSLGVLMVEVLTGSAPFHDREIDEEMIVFQIFKKVEMMPGHVREKIEKEEFYKQFEQVHKQRLLALKKFWNKVRSNEQGIIDKEPLLFSDQRKNNHTFKAYMSALRKRSAELEAHYKKQEDPATGKHYTKLERMRETSDPRIQQRVLLRKGDRDETPEEVDRKVKELLEEERRIAPDPLIPEGVHVSEEGRDLISQMLQMDPAKRPTARQVLSHKWFDDFRAELDADFRRKRKEREEEEAKERSGLHGGLVFGGAGMGISLETIRARSHSSTGFKREEEKVWLPVHSLPPDLHNESALVLIATPHPEEDVTPHEPPPSTIPPTSSYGGGYGYPPASSSSYSRSRDHSYGGSFHYQPSTGPLIGDQALMPPPSELPPRISGPSGGGGGHGVGFGLSSQTPGSRHQAPYPPHPSQSHQVWRQDNSYGTHPSHRDPNQQQQQQLGSSTHSGMQRSNGSSSYQENRGFPPRDNYSHQHRNFPPSGQSQSSFGPPHGSSGDAPLLSRPFVPAPFGQGQGGGTSVKSRWDQQQPSRPNPSGSPTMRDRGGGGHFDPRGRNYGSQHGDRMMPSSSAFPPTHSASAMQGSSPPSSSSRTNPNPGPDAGQRAMPQRPPGTSQAPAPGAQSGSTAPADLLSGKKVTGVSFVKRKKG</sequence>
<dbReference type="InterPro" id="IPR011009">
    <property type="entry name" value="Kinase-like_dom_sf"/>
</dbReference>
<evidence type="ECO:0000256" key="2">
    <source>
        <dbReference type="ARBA" id="ARBA00022679"/>
    </source>
</evidence>
<dbReference type="InterPro" id="IPR000719">
    <property type="entry name" value="Prot_kinase_dom"/>
</dbReference>
<feature type="compositionally biased region" description="Low complexity" evidence="10">
    <location>
        <begin position="174"/>
        <end position="201"/>
    </location>
</feature>
<feature type="compositionally biased region" description="Basic and acidic residues" evidence="10">
    <location>
        <begin position="1235"/>
        <end position="1248"/>
    </location>
</feature>
<dbReference type="EMBL" id="CDMZ01003285">
    <property type="protein sequence ID" value="CEM45800.1"/>
    <property type="molecule type" value="Genomic_DNA"/>
</dbReference>
<feature type="binding site" evidence="9">
    <location>
        <position position="67"/>
    </location>
    <ligand>
        <name>ATP</name>
        <dbReference type="ChEBI" id="CHEBI:30616"/>
    </ligand>
</feature>
<feature type="compositionally biased region" description="Gly residues" evidence="10">
    <location>
        <begin position="1077"/>
        <end position="1088"/>
    </location>
</feature>
<reference evidence="12" key="1">
    <citation type="submission" date="2014-11" db="EMBL/GenBank/DDBJ databases">
        <authorList>
            <person name="Otto D Thomas"/>
            <person name="Naeem Raeece"/>
        </authorList>
    </citation>
    <scope>NUCLEOTIDE SEQUENCE</scope>
</reference>
<dbReference type="PROSITE" id="PS50011">
    <property type="entry name" value="PROTEIN_KINASE_DOM"/>
    <property type="match status" value="1"/>
</dbReference>
<dbReference type="GO" id="GO:0005524">
    <property type="term" value="F:ATP binding"/>
    <property type="evidence" value="ECO:0007669"/>
    <property type="project" value="UniProtKB-UniRule"/>
</dbReference>
<organism evidence="12">
    <name type="scientific">Chromera velia CCMP2878</name>
    <dbReference type="NCBI Taxonomy" id="1169474"/>
    <lineage>
        <taxon>Eukaryota</taxon>
        <taxon>Sar</taxon>
        <taxon>Alveolata</taxon>
        <taxon>Colpodellida</taxon>
        <taxon>Chromeraceae</taxon>
        <taxon>Chromera</taxon>
    </lineage>
</organism>
<feature type="compositionally biased region" description="Basic and acidic residues" evidence="10">
    <location>
        <begin position="258"/>
        <end position="276"/>
    </location>
</feature>
<feature type="cross-link" description="Glycyl lysine isopeptide (Lys-Gly) (interchain with G-Cter in SUMO2)" evidence="8">
    <location>
        <position position="436"/>
    </location>
</feature>
<dbReference type="Gene3D" id="1.10.510.10">
    <property type="entry name" value="Transferase(Phosphotransferase) domain 1"/>
    <property type="match status" value="3"/>
</dbReference>
<evidence type="ECO:0000256" key="5">
    <source>
        <dbReference type="ARBA" id="ARBA00022840"/>
    </source>
</evidence>
<feature type="region of interest" description="Disordered" evidence="10">
    <location>
        <begin position="469"/>
        <end position="527"/>
    </location>
</feature>
<dbReference type="SUPFAM" id="SSF56112">
    <property type="entry name" value="Protein kinase-like (PK-like)"/>
    <property type="match status" value="2"/>
</dbReference>
<evidence type="ECO:0000256" key="4">
    <source>
        <dbReference type="ARBA" id="ARBA00022777"/>
    </source>
</evidence>
<feature type="compositionally biased region" description="Basic residues" evidence="10">
    <location>
        <begin position="648"/>
        <end position="657"/>
    </location>
</feature>
<keyword evidence="5 7" id="KW-0067">ATP-binding</keyword>
<feature type="compositionally biased region" description="Low complexity" evidence="10">
    <location>
        <begin position="1028"/>
        <end position="1037"/>
    </location>
</feature>
<dbReference type="InterPro" id="IPR008271">
    <property type="entry name" value="Ser/Thr_kinase_AS"/>
</dbReference>
<evidence type="ECO:0000256" key="8">
    <source>
        <dbReference type="PIRSR" id="PIRSR630616-3"/>
    </source>
</evidence>
<evidence type="ECO:0000256" key="3">
    <source>
        <dbReference type="ARBA" id="ARBA00022741"/>
    </source>
</evidence>
<dbReference type="GO" id="GO:0004674">
    <property type="term" value="F:protein serine/threonine kinase activity"/>
    <property type="evidence" value="ECO:0007669"/>
    <property type="project" value="UniProtKB-KW"/>
</dbReference>
<feature type="region of interest" description="Disordered" evidence="10">
    <location>
        <begin position="1002"/>
        <end position="1342"/>
    </location>
</feature>
<dbReference type="Pfam" id="PF00069">
    <property type="entry name" value="Pkinase"/>
    <property type="match status" value="2"/>
</dbReference>
<proteinExistence type="predicted"/>
<feature type="domain" description="Protein kinase" evidence="11">
    <location>
        <begin position="33"/>
        <end position="913"/>
    </location>
</feature>
<feature type="compositionally biased region" description="Polar residues" evidence="10">
    <location>
        <begin position="1305"/>
        <end position="1320"/>
    </location>
</feature>
<dbReference type="PANTHER" id="PTHR24350">
    <property type="entry name" value="SERINE/THREONINE-PROTEIN KINASE IAL-RELATED"/>
    <property type="match status" value="1"/>
</dbReference>
<feature type="compositionally biased region" description="Low complexity" evidence="10">
    <location>
        <begin position="1173"/>
        <end position="1191"/>
    </location>
</feature>
<feature type="compositionally biased region" description="Basic residues" evidence="10">
    <location>
        <begin position="505"/>
        <end position="527"/>
    </location>
</feature>
<protein>
    <recommendedName>
        <fullName evidence="11">Protein kinase domain-containing protein</fullName>
    </recommendedName>
</protein>
<keyword evidence="3 7" id="KW-0547">Nucleotide-binding</keyword>
<dbReference type="InterPro" id="IPR030616">
    <property type="entry name" value="Aur-like"/>
</dbReference>
<feature type="region of interest" description="Disordered" evidence="10">
    <location>
        <begin position="569"/>
        <end position="666"/>
    </location>
</feature>
<dbReference type="SMART" id="SM00220">
    <property type="entry name" value="S_TKc"/>
    <property type="match status" value="1"/>
</dbReference>
<feature type="binding site" evidence="7">
    <location>
        <position position="452"/>
    </location>
    <ligand>
        <name>ATP</name>
        <dbReference type="ChEBI" id="CHEBI:30616"/>
    </ligand>
</feature>
<feature type="compositionally biased region" description="Polar residues" evidence="10">
    <location>
        <begin position="1214"/>
        <end position="1233"/>
    </location>
</feature>
<dbReference type="InterPro" id="IPR017441">
    <property type="entry name" value="Protein_kinase_ATP_BS"/>
</dbReference>
<evidence type="ECO:0000256" key="1">
    <source>
        <dbReference type="ARBA" id="ARBA00022527"/>
    </source>
</evidence>
<dbReference type="VEuPathDB" id="CryptoDB:Cvel_29533"/>
<evidence type="ECO:0000256" key="6">
    <source>
        <dbReference type="PIRSR" id="PIRSR630616-1"/>
    </source>
</evidence>
<dbReference type="PROSITE" id="PS00107">
    <property type="entry name" value="PROTEIN_KINASE_ATP"/>
    <property type="match status" value="1"/>
</dbReference>
<keyword evidence="2" id="KW-0808">Transferase</keyword>
<dbReference type="PROSITE" id="PS00108">
    <property type="entry name" value="PROTEIN_KINASE_ST"/>
    <property type="match status" value="1"/>
</dbReference>
<feature type="compositionally biased region" description="Polar residues" evidence="10">
    <location>
        <begin position="1137"/>
        <end position="1156"/>
    </location>
</feature>
<feature type="compositionally biased region" description="Basic and acidic residues" evidence="10">
    <location>
        <begin position="580"/>
        <end position="647"/>
    </location>
</feature>
<accession>A0A0G4HNL4</accession>
<evidence type="ECO:0000313" key="12">
    <source>
        <dbReference type="EMBL" id="CEM45800.1"/>
    </source>
</evidence>
<keyword evidence="1" id="KW-0723">Serine/threonine-protein kinase</keyword>